<feature type="compositionally biased region" description="Polar residues" evidence="2">
    <location>
        <begin position="1130"/>
        <end position="1141"/>
    </location>
</feature>
<protein>
    <recommendedName>
        <fullName evidence="6">Nucleoprotein TPR/MLP1 domain-containing protein</fullName>
    </recommendedName>
</protein>
<evidence type="ECO:0000256" key="2">
    <source>
        <dbReference type="SAM" id="MobiDB-lite"/>
    </source>
</evidence>
<feature type="chain" id="PRO_5015707927" description="Nucleoprotein TPR/MLP1 domain-containing protein" evidence="3">
    <location>
        <begin position="22"/>
        <end position="1151"/>
    </location>
</feature>
<evidence type="ECO:0000256" key="1">
    <source>
        <dbReference type="SAM" id="Coils"/>
    </source>
</evidence>
<feature type="region of interest" description="Disordered" evidence="2">
    <location>
        <begin position="813"/>
        <end position="930"/>
    </location>
</feature>
<feature type="compositionally biased region" description="Basic and acidic residues" evidence="2">
    <location>
        <begin position="824"/>
        <end position="834"/>
    </location>
</feature>
<feature type="region of interest" description="Disordered" evidence="2">
    <location>
        <begin position="605"/>
        <end position="634"/>
    </location>
</feature>
<feature type="compositionally biased region" description="Low complexity" evidence="2">
    <location>
        <begin position="1005"/>
        <end position="1032"/>
    </location>
</feature>
<feature type="coiled-coil region" evidence="1">
    <location>
        <begin position="224"/>
        <end position="301"/>
    </location>
</feature>
<feature type="compositionally biased region" description="Polar residues" evidence="2">
    <location>
        <begin position="610"/>
        <end position="619"/>
    </location>
</feature>
<dbReference type="EMBL" id="PNEN01000563">
    <property type="protein sequence ID" value="PPJ54441.1"/>
    <property type="molecule type" value="Genomic_DNA"/>
</dbReference>
<feature type="compositionally biased region" description="Polar residues" evidence="2">
    <location>
        <begin position="1033"/>
        <end position="1061"/>
    </location>
</feature>
<feature type="compositionally biased region" description="Polar residues" evidence="2">
    <location>
        <begin position="1084"/>
        <end position="1121"/>
    </location>
</feature>
<feature type="compositionally biased region" description="Polar residues" evidence="2">
    <location>
        <begin position="898"/>
        <end position="909"/>
    </location>
</feature>
<dbReference type="PANTHER" id="PTHR31580">
    <property type="entry name" value="FILAMENT-LIKE PLANT PROTEIN 4"/>
    <property type="match status" value="1"/>
</dbReference>
<dbReference type="OrthoDB" id="3650353at2759"/>
<dbReference type="Proteomes" id="UP000237631">
    <property type="component" value="Unassembled WGS sequence"/>
</dbReference>
<feature type="compositionally biased region" description="Low complexity" evidence="2">
    <location>
        <begin position="910"/>
        <end position="921"/>
    </location>
</feature>
<gene>
    <name evidence="4" type="ORF">CBER1_06944</name>
</gene>
<name>A0A2S6C403_9PEZI</name>
<evidence type="ECO:0008006" key="6">
    <source>
        <dbReference type="Google" id="ProtNLM"/>
    </source>
</evidence>
<organism evidence="4 5">
    <name type="scientific">Cercospora berteroae</name>
    <dbReference type="NCBI Taxonomy" id="357750"/>
    <lineage>
        <taxon>Eukaryota</taxon>
        <taxon>Fungi</taxon>
        <taxon>Dikarya</taxon>
        <taxon>Ascomycota</taxon>
        <taxon>Pezizomycotina</taxon>
        <taxon>Dothideomycetes</taxon>
        <taxon>Dothideomycetidae</taxon>
        <taxon>Mycosphaerellales</taxon>
        <taxon>Mycosphaerellaceae</taxon>
        <taxon>Cercospora</taxon>
    </lineage>
</organism>
<accession>A0A2S6C403</accession>
<proteinExistence type="predicted"/>
<dbReference type="STRING" id="357750.A0A2S6C403"/>
<sequence length="1151" mass="127961">MANIVAFPLSCLASILTGCWLDKQHSNISNTTISAPSPLPSPAEGALFADITAPSVDNIESFPTMDLPVHALEVASSSLEASSSSYPFALVAALASLISCFLYFGYLFSDSDPTGAIQYGEYLLEASINDQEHGQQAAREALLDTDQAKDKHQLSRPDLTVDSLKKAVSKAKNSEADAKAAAEKSRSDLRSVQAQFDHLKVKLDASTADRDEAHSRVSEMTGKNEKLVEAQQALRKEMDSRRDEFDVERQELTRKAGEAAQASEAELASVNAMNARLTDANVALENNKVALVERAEHFEREWTSAEDLLDQNQKILASERKSATKRKQELDAALGQRDSHWKTLQETKSALRAEKSATTKVQEKLDTAQSELSSFQTQLSEVQGSNETLKKQSEADRVKLKEAQSGHQNLQERLKTVQKDLDSVQKDSSVLQETNGRLKLEIANLQKQALDAKEGALRTEEKLNNDCFETLRQFMDAENERDSACKKLEELRSSAQQDKDQLNLLQNEVEQLTKKLDDSENLRKDDGTRLKKVQNELFAAREAIADAGDTSEVAQEYSSLKKKYKDLKGKLKTEENASHQLRNELSRDRAALEVERQRADELDAEKSGFLTKQHSSAETLLQKDRDLTSSQKSVNKLRGELEDAQNAKRPAETGWFNASRRVKELEAENAKLRDDSKMQRALDDKEEALQKANSAVQQHREGLAHRNKKISDLNKELEEAKKHAMSPSQLQQYCEQAQQEAIIKEHKNGLHHYGKLEREHRAKLAELAEAAAEQQSALDEATFAAEQIAIKLHTLCLMLKYSKLWLDRWRNGRSSTNQDDAGDDDQKPEDHGGDQDGQDDEESKKNNDDDAGGPDGEAKDDGAYDDSQPDGGEDEDAPGEDEDEYDYSGSYGEDVESVNATDNTVEPSVTPNETTTGTNGPISLADNLPTLADNDTATEIDELIIPKWLYGNKRGGRGNATEQKKGQKKRRKHNNDTESSTLNSDADLDSSAATVVPESPNTLTQASQQAFGQSSSVSSPSTSSAPSMSRQAQNQAFRPTNTNTREAPCQLQDQALHQLGNQAPQQLQYQAPYQPQYWAPHQLPYQSPHQPQYQTYHQAQDQAPLQAQNRSPNHMSTSVQPPRQPYGFSGPSNWASQSRYSTPRPAQRRRY</sequence>
<evidence type="ECO:0000256" key="3">
    <source>
        <dbReference type="SAM" id="SignalP"/>
    </source>
</evidence>
<feature type="coiled-coil region" evidence="1">
    <location>
        <begin position="400"/>
        <end position="522"/>
    </location>
</feature>
<evidence type="ECO:0000313" key="5">
    <source>
        <dbReference type="Proteomes" id="UP000237631"/>
    </source>
</evidence>
<evidence type="ECO:0000313" key="4">
    <source>
        <dbReference type="EMBL" id="PPJ54441.1"/>
    </source>
</evidence>
<dbReference type="PANTHER" id="PTHR31580:SF4">
    <property type="entry name" value="FILAMENT-LIKE PLANT PROTEIN 6"/>
    <property type="match status" value="1"/>
</dbReference>
<feature type="compositionally biased region" description="Acidic residues" evidence="2">
    <location>
        <begin position="863"/>
        <end position="886"/>
    </location>
</feature>
<feature type="coiled-coil region" evidence="1">
    <location>
        <begin position="557"/>
        <end position="602"/>
    </location>
</feature>
<feature type="region of interest" description="Disordered" evidence="2">
    <location>
        <begin position="1080"/>
        <end position="1151"/>
    </location>
</feature>
<reference evidence="5" key="1">
    <citation type="journal article" date="2017" name="bioRxiv">
        <title>Conservation of a gene cluster reveals novel cercosporin biosynthetic mechanisms and extends production to the genus Colletotrichum.</title>
        <authorList>
            <person name="de Jonge R."/>
            <person name="Ebert M.K."/>
            <person name="Huitt-Roehl C.R."/>
            <person name="Pal P."/>
            <person name="Suttle J.C."/>
            <person name="Spanner R.E."/>
            <person name="Neubauer J.D."/>
            <person name="Jurick W.M.II."/>
            <person name="Stott K.A."/>
            <person name="Secor G.A."/>
            <person name="Thomma B.P.H.J."/>
            <person name="Van de Peer Y."/>
            <person name="Townsend C.A."/>
            <person name="Bolton M.D."/>
        </authorList>
    </citation>
    <scope>NUCLEOTIDE SEQUENCE [LARGE SCALE GENOMIC DNA]</scope>
    <source>
        <strain evidence="5">CBS538.71</strain>
    </source>
</reference>
<keyword evidence="3" id="KW-0732">Signal</keyword>
<dbReference type="AlphaFoldDB" id="A0A2S6C403"/>
<feature type="signal peptide" evidence="3">
    <location>
        <begin position="1"/>
        <end position="21"/>
    </location>
</feature>
<comment type="caution">
    <text evidence="4">The sequence shown here is derived from an EMBL/GenBank/DDBJ whole genome shotgun (WGS) entry which is preliminary data.</text>
</comment>
<feature type="region of interest" description="Disordered" evidence="2">
    <location>
        <begin position="942"/>
        <end position="1068"/>
    </location>
</feature>
<keyword evidence="5" id="KW-1185">Reference proteome</keyword>
<keyword evidence="1" id="KW-0175">Coiled coil</keyword>